<evidence type="ECO:0000313" key="2">
    <source>
        <dbReference type="Proteomes" id="UP001243375"/>
    </source>
</evidence>
<sequence length="570" mass="63405">MSDDKKVILSEAAHLEGSPAVRETKYGDQQQVKIVPTGAGNAKVRPKNVLANLSKEDLLSDVQLFATQKGLEEYLPDLEKGALLAQRPDEFEEISELTEEDKQHIRHERDHKWSHPLWMWLTIIICSTGMSRMHATRLECLLTQVFFFSSGACVQGWDQTGSNGANLSFPAEFGIASGSQSDEWLVGMVNAGPYLGSALLGCWLSDPLNNYFGRRGTIFITALCLIATPIASGFTKSWETLFVVRIVMGLGMGAKGSTVPIFAAENAPTNIRGALVMSWQLWTAFGIFLGFCANVIVIDTGSIAWRLQLGSAFIPAVPLAIGIYFCPESPRWLMKKDRYPQAMRSLLRLRHSRLQAARDMYYISAQLTEEMKVLGGETFIHRFTELFTKPRVRRATLASFVVMIAQQMFIAFYSSTIFVEAGYTEKEALFASLGFGAVNFLFAWPAVFTIDTCAGLSFLIPDDSTAHIGMIAFFIFVFAAIYSVGEGPVPFTYSAECFDLQHREVGMAKALSLEELDAVFEVPTGAYIRYQNKKVVPFWFKRYIMRNKSGELEPMVLETSAAQSPHGSFI</sequence>
<proteinExistence type="predicted"/>
<organism evidence="1 2">
    <name type="scientific">Naganishia vaughanmartiniae</name>
    <dbReference type="NCBI Taxonomy" id="1424756"/>
    <lineage>
        <taxon>Eukaryota</taxon>
        <taxon>Fungi</taxon>
        <taxon>Dikarya</taxon>
        <taxon>Basidiomycota</taxon>
        <taxon>Agaricomycotina</taxon>
        <taxon>Tremellomycetes</taxon>
        <taxon>Filobasidiales</taxon>
        <taxon>Filobasidiaceae</taxon>
        <taxon>Naganishia</taxon>
    </lineage>
</organism>
<dbReference type="EMBL" id="JASBWU010000014">
    <property type="protein sequence ID" value="KAJ9116455.1"/>
    <property type="molecule type" value="Genomic_DNA"/>
</dbReference>
<comment type="caution">
    <text evidence="1">The sequence shown here is derived from an EMBL/GenBank/DDBJ whole genome shotgun (WGS) entry which is preliminary data.</text>
</comment>
<keyword evidence="2" id="KW-1185">Reference proteome</keyword>
<dbReference type="Proteomes" id="UP001243375">
    <property type="component" value="Unassembled WGS sequence"/>
</dbReference>
<accession>A0ACC2WXF3</accession>
<protein>
    <submittedName>
        <fullName evidence="1">Uncharacterized protein</fullName>
    </submittedName>
</protein>
<gene>
    <name evidence="1" type="ORF">QFC22_004897</name>
</gene>
<name>A0ACC2WXF3_9TREE</name>
<reference evidence="1" key="1">
    <citation type="submission" date="2023-04" db="EMBL/GenBank/DDBJ databases">
        <title>Draft Genome sequencing of Naganishia species isolated from polar environments using Oxford Nanopore Technology.</title>
        <authorList>
            <person name="Leo P."/>
            <person name="Venkateswaran K."/>
        </authorList>
    </citation>
    <scope>NUCLEOTIDE SEQUENCE</scope>
    <source>
        <strain evidence="1">MNA-CCFEE 5425</strain>
    </source>
</reference>
<evidence type="ECO:0000313" key="1">
    <source>
        <dbReference type="EMBL" id="KAJ9116455.1"/>
    </source>
</evidence>